<comment type="caution">
    <text evidence="1">The sequence shown here is derived from an EMBL/GenBank/DDBJ whole genome shotgun (WGS) entry which is preliminary data.</text>
</comment>
<protein>
    <submittedName>
        <fullName evidence="1">Uncharacterized protein</fullName>
    </submittedName>
</protein>
<accession>A0AAD3T448</accession>
<name>A0AAD3T448_NEPGR</name>
<sequence>MLRLFEVVVCEAGSSTTASCLLLRPEILYPSNDSIFMPKVVMLVLNAPHCQFSRRGSHLNYEICLLAAETISLKFNKEGGSSKLWVIDSNC</sequence>
<proteinExistence type="predicted"/>
<dbReference type="AlphaFoldDB" id="A0AAD3T448"/>
<keyword evidence="2" id="KW-1185">Reference proteome</keyword>
<organism evidence="1 2">
    <name type="scientific">Nepenthes gracilis</name>
    <name type="common">Slender pitcher plant</name>
    <dbReference type="NCBI Taxonomy" id="150966"/>
    <lineage>
        <taxon>Eukaryota</taxon>
        <taxon>Viridiplantae</taxon>
        <taxon>Streptophyta</taxon>
        <taxon>Embryophyta</taxon>
        <taxon>Tracheophyta</taxon>
        <taxon>Spermatophyta</taxon>
        <taxon>Magnoliopsida</taxon>
        <taxon>eudicotyledons</taxon>
        <taxon>Gunneridae</taxon>
        <taxon>Pentapetalae</taxon>
        <taxon>Caryophyllales</taxon>
        <taxon>Nepenthaceae</taxon>
        <taxon>Nepenthes</taxon>
    </lineage>
</organism>
<dbReference type="Proteomes" id="UP001279734">
    <property type="component" value="Unassembled WGS sequence"/>
</dbReference>
<evidence type="ECO:0000313" key="1">
    <source>
        <dbReference type="EMBL" id="GMH22344.1"/>
    </source>
</evidence>
<gene>
    <name evidence="1" type="ORF">Nepgr_024187</name>
</gene>
<dbReference type="EMBL" id="BSYO01000024">
    <property type="protein sequence ID" value="GMH22344.1"/>
    <property type="molecule type" value="Genomic_DNA"/>
</dbReference>
<evidence type="ECO:0000313" key="2">
    <source>
        <dbReference type="Proteomes" id="UP001279734"/>
    </source>
</evidence>
<reference evidence="1" key="1">
    <citation type="submission" date="2023-05" db="EMBL/GenBank/DDBJ databases">
        <title>Nepenthes gracilis genome sequencing.</title>
        <authorList>
            <person name="Fukushima K."/>
        </authorList>
    </citation>
    <scope>NUCLEOTIDE SEQUENCE</scope>
    <source>
        <strain evidence="1">SING2019-196</strain>
    </source>
</reference>